<name>A0ABT2NLI7_9RHOB</name>
<dbReference type="SUPFAM" id="SSF111126">
    <property type="entry name" value="Ligand-binding domain in the NO signalling and Golgi transport"/>
    <property type="match status" value="1"/>
</dbReference>
<feature type="domain" description="Heme NO-binding" evidence="1">
    <location>
        <begin position="2"/>
        <end position="151"/>
    </location>
</feature>
<organism evidence="2 3">
    <name type="scientific">Albidovulum sediminis</name>
    <dbReference type="NCBI Taxonomy" id="3066345"/>
    <lineage>
        <taxon>Bacteria</taxon>
        <taxon>Pseudomonadati</taxon>
        <taxon>Pseudomonadota</taxon>
        <taxon>Alphaproteobacteria</taxon>
        <taxon>Rhodobacterales</taxon>
        <taxon>Paracoccaceae</taxon>
        <taxon>Albidovulum</taxon>
    </lineage>
</organism>
<sequence length="189" mass="20812">MHGLINRSIQCFLRDTYGAALWTRVAAATDVSAEGFETMLTYAEALTDRVIDVAARELDRPREALLEDLGTYLASLEPLRRLLRFGGVDYIDFLHSLDELTERAHLAVPELDLPDIRLIPVGPDRYRLACAGRRGYGAVFAGILRAMADDYGALALIDAEEGAEAVGIELLQSRFAEGRRFDLALGSGR</sequence>
<gene>
    <name evidence="2" type="ORF">N5I32_02550</name>
</gene>
<evidence type="ECO:0000313" key="2">
    <source>
        <dbReference type="EMBL" id="MCT8328385.1"/>
    </source>
</evidence>
<dbReference type="Gene3D" id="3.90.1520.10">
    <property type="entry name" value="H-NOX domain"/>
    <property type="match status" value="1"/>
</dbReference>
<dbReference type="RefSeq" id="WP_261493817.1">
    <property type="nucleotide sequence ID" value="NZ_JAOCQF010000001.1"/>
</dbReference>
<evidence type="ECO:0000313" key="3">
    <source>
        <dbReference type="Proteomes" id="UP001205601"/>
    </source>
</evidence>
<keyword evidence="3" id="KW-1185">Reference proteome</keyword>
<accession>A0ABT2NLI7</accession>
<dbReference type="EMBL" id="JAOCQF010000001">
    <property type="protein sequence ID" value="MCT8328385.1"/>
    <property type="molecule type" value="Genomic_DNA"/>
</dbReference>
<dbReference type="PANTHER" id="PTHR45655:SF13">
    <property type="entry name" value="SOLUBLE GUANYLATE CYCLASE GCY-32-RELATED"/>
    <property type="match status" value="1"/>
</dbReference>
<protein>
    <submittedName>
        <fullName evidence="2">Heme NO-binding domain-containing protein</fullName>
    </submittedName>
</protein>
<proteinExistence type="predicted"/>
<dbReference type="Pfam" id="PF07700">
    <property type="entry name" value="HNOB"/>
    <property type="match status" value="1"/>
</dbReference>
<comment type="caution">
    <text evidence="2">The sequence shown here is derived from an EMBL/GenBank/DDBJ whole genome shotgun (WGS) entry which is preliminary data.</text>
</comment>
<evidence type="ECO:0000259" key="1">
    <source>
        <dbReference type="Pfam" id="PF07700"/>
    </source>
</evidence>
<dbReference type="PANTHER" id="PTHR45655">
    <property type="entry name" value="GUANYLATE CYCLASE SOLUBLE SUBUNIT BETA-2"/>
    <property type="match status" value="1"/>
</dbReference>
<dbReference type="InterPro" id="IPR011644">
    <property type="entry name" value="Heme_NO-bd"/>
</dbReference>
<reference evidence="3" key="1">
    <citation type="submission" date="2023-07" db="EMBL/GenBank/DDBJ databases">
        <title>Defluviimonas sediminis sp. nov., isolated from mangrove sediment.</title>
        <authorList>
            <person name="Liu L."/>
            <person name="Li J."/>
            <person name="Huang Y."/>
            <person name="Pan J."/>
            <person name="Li M."/>
        </authorList>
    </citation>
    <scope>NUCLEOTIDE SEQUENCE [LARGE SCALE GENOMIC DNA]</scope>
    <source>
        <strain evidence="3">FT324</strain>
    </source>
</reference>
<dbReference type="Proteomes" id="UP001205601">
    <property type="component" value="Unassembled WGS sequence"/>
</dbReference>
<dbReference type="InterPro" id="IPR038158">
    <property type="entry name" value="H-NOX_domain_sf"/>
</dbReference>
<dbReference type="InterPro" id="IPR024096">
    <property type="entry name" value="NO_sig/Golgi_transp_ligand-bd"/>
</dbReference>